<evidence type="ECO:0000259" key="1">
    <source>
        <dbReference type="Pfam" id="PF13229"/>
    </source>
</evidence>
<dbReference type="SMART" id="SM00710">
    <property type="entry name" value="PbH1"/>
    <property type="match status" value="9"/>
</dbReference>
<reference evidence="2 3" key="1">
    <citation type="submission" date="2019-03" db="EMBL/GenBank/DDBJ databases">
        <title>Algoriphagus sp. nov, a new strain isolated from root system soil of mangrove plant Kandelia.</title>
        <authorList>
            <person name="Yin Q."/>
            <person name="Wang K."/>
            <person name="Song Z."/>
        </authorList>
    </citation>
    <scope>NUCLEOTIDE SEQUENCE [LARGE SCALE GENOMIC DNA]</scope>
    <source>
        <strain evidence="2 3">XY-J91</strain>
    </source>
</reference>
<dbReference type="Pfam" id="PF13229">
    <property type="entry name" value="Beta_helix"/>
    <property type="match status" value="1"/>
</dbReference>
<organism evidence="2 3">
    <name type="scientific">Algoriphagus kandeliae</name>
    <dbReference type="NCBI Taxonomy" id="2562278"/>
    <lineage>
        <taxon>Bacteria</taxon>
        <taxon>Pseudomonadati</taxon>
        <taxon>Bacteroidota</taxon>
        <taxon>Cytophagia</taxon>
        <taxon>Cytophagales</taxon>
        <taxon>Cyclobacteriaceae</taxon>
        <taxon>Algoriphagus</taxon>
    </lineage>
</organism>
<gene>
    <name evidence="2" type="ORF">E4S40_00685</name>
</gene>
<comment type="caution">
    <text evidence="2">The sequence shown here is derived from an EMBL/GenBank/DDBJ whole genome shotgun (WGS) entry which is preliminary data.</text>
</comment>
<dbReference type="Proteomes" id="UP000297647">
    <property type="component" value="Unassembled WGS sequence"/>
</dbReference>
<dbReference type="EMBL" id="SPSB01000001">
    <property type="protein sequence ID" value="TFV97205.1"/>
    <property type="molecule type" value="Genomic_DNA"/>
</dbReference>
<evidence type="ECO:0000313" key="3">
    <source>
        <dbReference type="Proteomes" id="UP000297647"/>
    </source>
</evidence>
<evidence type="ECO:0000313" key="2">
    <source>
        <dbReference type="EMBL" id="TFV97205.1"/>
    </source>
</evidence>
<dbReference type="SUPFAM" id="SSF51126">
    <property type="entry name" value="Pectin lyase-like"/>
    <property type="match status" value="1"/>
</dbReference>
<dbReference type="InterPro" id="IPR039448">
    <property type="entry name" value="Beta_helix"/>
</dbReference>
<dbReference type="AlphaFoldDB" id="A0A4Y9R200"/>
<accession>A0A4Y9R200</accession>
<dbReference type="RefSeq" id="WP_135069367.1">
    <property type="nucleotide sequence ID" value="NZ_SPSB01000001.1"/>
</dbReference>
<protein>
    <recommendedName>
        <fullName evidence="1">Right handed beta helix domain-containing protein</fullName>
    </recommendedName>
</protein>
<keyword evidence="3" id="KW-1185">Reference proteome</keyword>
<dbReference type="InterPro" id="IPR006626">
    <property type="entry name" value="PbH1"/>
</dbReference>
<dbReference type="Gene3D" id="2.160.20.10">
    <property type="entry name" value="Single-stranded right-handed beta-helix, Pectin lyase-like"/>
    <property type="match status" value="1"/>
</dbReference>
<proteinExistence type="predicted"/>
<dbReference type="InterPro" id="IPR011050">
    <property type="entry name" value="Pectin_lyase_fold/virulence"/>
</dbReference>
<sequence>MKKAFWIVIFTFSLMYPSTIFCQEIHALDFGVDPNGEKDNSIIINKLIDSLSQKGGGTILFPEGKFLLDDAIILKSNIKLQGVSQDETLFFRNPTSGNWKNTKAQGLITTNPSILNDRIIVEHIRVNGNFEKKASGGKGGICLRNCTNSTIRSVTTENTWHGSAFYDFKGAKSGNLIDQVISLNAHTFTSKDNSGRPRGILVTDAGSLVKNSKSSHAGTGFYAGGKDIVFENNHAEYWFEDNGYYLIVDNLRVSNCTAKGGDSPEKGFGSGFAIAYKKGALIENSRAENCSNYGFRIHVPQSDTQLTNNVAFGCGNGFGIEVASHPFPEVASNLLFEKNTAENSGLHGFLFRQMDHVEVINNKAINGNQRGVTLSTRGAIAIKEYVSNSIFEGNQCLDNQSKATQLYGLYDYSVDQITSAAKKGKNNRIKHKSAKGSDVFQ</sequence>
<feature type="domain" description="Right handed beta helix" evidence="1">
    <location>
        <begin position="199"/>
        <end position="326"/>
    </location>
</feature>
<dbReference type="InterPro" id="IPR012334">
    <property type="entry name" value="Pectin_lyas_fold"/>
</dbReference>
<name>A0A4Y9R200_9BACT</name>